<protein>
    <submittedName>
        <fullName evidence="1">Uncharacterized protein</fullName>
    </submittedName>
</protein>
<dbReference type="AlphaFoldDB" id="A0A0E9VF52"/>
<dbReference type="EMBL" id="GBXM01032769">
    <property type="protein sequence ID" value="JAH75808.1"/>
    <property type="molecule type" value="Transcribed_RNA"/>
</dbReference>
<name>A0A0E9VF52_ANGAN</name>
<sequence length="79" mass="9286">MILRFARDVINTLWKHEFDIFFQALDWKIAAHVNQKPYALCIPVPQYMLLAFHGEGVVREEEKTRRCSRTSACTFSVIK</sequence>
<accession>A0A0E9VF52</accession>
<proteinExistence type="predicted"/>
<organism evidence="1">
    <name type="scientific">Anguilla anguilla</name>
    <name type="common">European freshwater eel</name>
    <name type="synonym">Muraena anguilla</name>
    <dbReference type="NCBI Taxonomy" id="7936"/>
    <lineage>
        <taxon>Eukaryota</taxon>
        <taxon>Metazoa</taxon>
        <taxon>Chordata</taxon>
        <taxon>Craniata</taxon>
        <taxon>Vertebrata</taxon>
        <taxon>Euteleostomi</taxon>
        <taxon>Actinopterygii</taxon>
        <taxon>Neopterygii</taxon>
        <taxon>Teleostei</taxon>
        <taxon>Anguilliformes</taxon>
        <taxon>Anguillidae</taxon>
        <taxon>Anguilla</taxon>
    </lineage>
</organism>
<reference evidence="1" key="1">
    <citation type="submission" date="2014-11" db="EMBL/GenBank/DDBJ databases">
        <authorList>
            <person name="Amaro Gonzalez C."/>
        </authorList>
    </citation>
    <scope>NUCLEOTIDE SEQUENCE</scope>
</reference>
<reference evidence="1" key="2">
    <citation type="journal article" date="2015" name="Fish Shellfish Immunol.">
        <title>Early steps in the European eel (Anguilla anguilla)-Vibrio vulnificus interaction in the gills: Role of the RtxA13 toxin.</title>
        <authorList>
            <person name="Callol A."/>
            <person name="Pajuelo D."/>
            <person name="Ebbesson L."/>
            <person name="Teles M."/>
            <person name="MacKenzie S."/>
            <person name="Amaro C."/>
        </authorList>
    </citation>
    <scope>NUCLEOTIDE SEQUENCE</scope>
</reference>
<evidence type="ECO:0000313" key="1">
    <source>
        <dbReference type="EMBL" id="JAH75808.1"/>
    </source>
</evidence>